<comment type="caution">
    <text evidence="2">The sequence shown here is derived from an EMBL/GenBank/DDBJ whole genome shotgun (WGS) entry which is preliminary data.</text>
</comment>
<proteinExistence type="predicted"/>
<dbReference type="Proteomes" id="UP000324632">
    <property type="component" value="Chromosome 23"/>
</dbReference>
<evidence type="ECO:0000313" key="3">
    <source>
        <dbReference type="Proteomes" id="UP000324632"/>
    </source>
</evidence>
<sequence>MPSVGSLISVQARTVGPWTCCKTAAITLGLMWSPGILQTVKSGRQSFSFLSGSARTKRWLRQLLGTAEPQRDKRTNSAEEEHDEDGEKVVKDQGDPEPRRSNICQNPESENQATL</sequence>
<keyword evidence="3" id="KW-1185">Reference proteome</keyword>
<gene>
    <name evidence="2" type="ORF">E1301_Tti000174</name>
</gene>
<evidence type="ECO:0000313" key="2">
    <source>
        <dbReference type="EMBL" id="KAA0704185.1"/>
    </source>
</evidence>
<feature type="region of interest" description="Disordered" evidence="1">
    <location>
        <begin position="61"/>
        <end position="115"/>
    </location>
</feature>
<reference evidence="2 3" key="1">
    <citation type="journal article" date="2019" name="Mol. Ecol. Resour.">
        <title>Chromosome-level genome assembly of Triplophysa tibetana, a fish adapted to the harsh high-altitude environment of the Tibetan Plateau.</title>
        <authorList>
            <person name="Yang X."/>
            <person name="Liu H."/>
            <person name="Ma Z."/>
            <person name="Zou Y."/>
            <person name="Zou M."/>
            <person name="Mao Y."/>
            <person name="Li X."/>
            <person name="Wang H."/>
            <person name="Chen T."/>
            <person name="Wang W."/>
            <person name="Yang R."/>
        </authorList>
    </citation>
    <scope>NUCLEOTIDE SEQUENCE [LARGE SCALE GENOMIC DNA]</scope>
    <source>
        <strain evidence="2">TTIB1903HZAU</strain>
        <tissue evidence="2">Muscle</tissue>
    </source>
</reference>
<dbReference type="EMBL" id="SOYY01000023">
    <property type="protein sequence ID" value="KAA0704185.1"/>
    <property type="molecule type" value="Genomic_DNA"/>
</dbReference>
<feature type="compositionally biased region" description="Polar residues" evidence="1">
    <location>
        <begin position="102"/>
        <end position="115"/>
    </location>
</feature>
<feature type="compositionally biased region" description="Basic and acidic residues" evidence="1">
    <location>
        <begin position="69"/>
        <end position="100"/>
    </location>
</feature>
<evidence type="ECO:0000256" key="1">
    <source>
        <dbReference type="SAM" id="MobiDB-lite"/>
    </source>
</evidence>
<protein>
    <submittedName>
        <fullName evidence="2">Uncharacterized protein</fullName>
    </submittedName>
</protein>
<accession>A0A5A9N4V6</accession>
<dbReference type="AlphaFoldDB" id="A0A5A9N4V6"/>
<name>A0A5A9N4V6_9TELE</name>
<organism evidence="2 3">
    <name type="scientific">Triplophysa tibetana</name>
    <dbReference type="NCBI Taxonomy" id="1572043"/>
    <lineage>
        <taxon>Eukaryota</taxon>
        <taxon>Metazoa</taxon>
        <taxon>Chordata</taxon>
        <taxon>Craniata</taxon>
        <taxon>Vertebrata</taxon>
        <taxon>Euteleostomi</taxon>
        <taxon>Actinopterygii</taxon>
        <taxon>Neopterygii</taxon>
        <taxon>Teleostei</taxon>
        <taxon>Ostariophysi</taxon>
        <taxon>Cypriniformes</taxon>
        <taxon>Nemacheilidae</taxon>
        <taxon>Triplophysa</taxon>
    </lineage>
</organism>